<feature type="region of interest" description="Disordered" evidence="1">
    <location>
        <begin position="1"/>
        <end position="38"/>
    </location>
</feature>
<evidence type="ECO:0000313" key="3">
    <source>
        <dbReference type="Proteomes" id="UP000829364"/>
    </source>
</evidence>
<evidence type="ECO:0000313" key="2">
    <source>
        <dbReference type="EMBL" id="UNI22556.1"/>
    </source>
</evidence>
<dbReference type="Proteomes" id="UP000829364">
    <property type="component" value="Chromosome 8"/>
</dbReference>
<dbReference type="EMBL" id="CP086361">
    <property type="protein sequence ID" value="UNI22556.1"/>
    <property type="molecule type" value="Genomic_DNA"/>
</dbReference>
<dbReference type="AlphaFoldDB" id="A0A9Q8QNT7"/>
<dbReference type="RefSeq" id="XP_047846037.1">
    <property type="nucleotide sequence ID" value="XM_047990031.1"/>
</dbReference>
<gene>
    <name evidence="2" type="ORF">JDV02_008435</name>
</gene>
<keyword evidence="3" id="KW-1185">Reference proteome</keyword>
<proteinExistence type="predicted"/>
<name>A0A9Q8QNT7_9HYPO</name>
<organism evidence="2 3">
    <name type="scientific">Purpureocillium takamizusanense</name>
    <dbReference type="NCBI Taxonomy" id="2060973"/>
    <lineage>
        <taxon>Eukaryota</taxon>
        <taxon>Fungi</taxon>
        <taxon>Dikarya</taxon>
        <taxon>Ascomycota</taxon>
        <taxon>Pezizomycotina</taxon>
        <taxon>Sordariomycetes</taxon>
        <taxon>Hypocreomycetidae</taxon>
        <taxon>Hypocreales</taxon>
        <taxon>Ophiocordycipitaceae</taxon>
        <taxon>Purpureocillium</taxon>
    </lineage>
</organism>
<dbReference type="KEGG" id="ptkz:JDV02_008435"/>
<reference evidence="2" key="1">
    <citation type="submission" date="2021-11" db="EMBL/GenBank/DDBJ databases">
        <title>Purpureocillium_takamizusanense_genome.</title>
        <authorList>
            <person name="Nguyen N.-H."/>
        </authorList>
    </citation>
    <scope>NUCLEOTIDE SEQUENCE</scope>
    <source>
        <strain evidence="2">PT3</strain>
    </source>
</reference>
<sequence length="114" mass="12630">MIDEQSSGHPKDNCRRKKHQTHLTNSITPITSVSDGSGSFISEFPTRSITITSTTIISPHHVPRSRRPRALPLPAPRVPALCRMHLAGRRPRALLHDARLPEALPPLDAGDPRR</sequence>
<protein>
    <submittedName>
        <fullName evidence="2">Uncharacterized protein</fullName>
    </submittedName>
</protein>
<dbReference type="GeneID" id="72070381"/>
<evidence type="ECO:0000256" key="1">
    <source>
        <dbReference type="SAM" id="MobiDB-lite"/>
    </source>
</evidence>
<accession>A0A9Q8QNT7</accession>
<feature type="compositionally biased region" description="Polar residues" evidence="1">
    <location>
        <begin position="22"/>
        <end position="38"/>
    </location>
</feature>